<proteinExistence type="predicted"/>
<organism evidence="1 2">
    <name type="scientific">Russula earlei</name>
    <dbReference type="NCBI Taxonomy" id="71964"/>
    <lineage>
        <taxon>Eukaryota</taxon>
        <taxon>Fungi</taxon>
        <taxon>Dikarya</taxon>
        <taxon>Basidiomycota</taxon>
        <taxon>Agaricomycotina</taxon>
        <taxon>Agaricomycetes</taxon>
        <taxon>Russulales</taxon>
        <taxon>Russulaceae</taxon>
        <taxon>Russula</taxon>
    </lineage>
</organism>
<name>A0ACC0TU98_9AGAM</name>
<sequence>MLRAQGSQACKPGKQSIKVLIDHDVIKQISLRRFTVGHVQERAHQEYKSQCLDSQCPPAALLFVSLLVLVTNSIFSTAFLTAFQSTIITMRTSVIVAFICLTMGVAPSFSLPSISVRSNPSKRSVDQSHGGTNGSNSGQSVPPDLNEITPRFFSKGGISSSPYFRNKNVYGKHGGVHSSDVQGPASSHEPGQARPE</sequence>
<evidence type="ECO:0000313" key="2">
    <source>
        <dbReference type="Proteomes" id="UP001207468"/>
    </source>
</evidence>
<dbReference type="EMBL" id="JAGFNK010000517">
    <property type="protein sequence ID" value="KAI9449267.1"/>
    <property type="molecule type" value="Genomic_DNA"/>
</dbReference>
<dbReference type="Proteomes" id="UP001207468">
    <property type="component" value="Unassembled WGS sequence"/>
</dbReference>
<comment type="caution">
    <text evidence="1">The sequence shown here is derived from an EMBL/GenBank/DDBJ whole genome shotgun (WGS) entry which is preliminary data.</text>
</comment>
<reference evidence="1" key="1">
    <citation type="submission" date="2021-03" db="EMBL/GenBank/DDBJ databases">
        <title>Evolutionary priming and transition to the ectomycorrhizal habit in an iconic lineage of mushroom-forming fungi: is preadaptation a requirement?</title>
        <authorList>
            <consortium name="DOE Joint Genome Institute"/>
            <person name="Looney B.P."/>
            <person name="Miyauchi S."/>
            <person name="Morin E."/>
            <person name="Drula E."/>
            <person name="Courty P.E."/>
            <person name="Chicoki N."/>
            <person name="Fauchery L."/>
            <person name="Kohler A."/>
            <person name="Kuo A."/>
            <person name="LaButti K."/>
            <person name="Pangilinan J."/>
            <person name="Lipzen A."/>
            <person name="Riley R."/>
            <person name="Andreopoulos W."/>
            <person name="He G."/>
            <person name="Johnson J."/>
            <person name="Barry K.W."/>
            <person name="Grigoriev I.V."/>
            <person name="Nagy L."/>
            <person name="Hibbett D."/>
            <person name="Henrissat B."/>
            <person name="Matheny P.B."/>
            <person name="Labbe J."/>
            <person name="Martin A.F."/>
        </authorList>
    </citation>
    <scope>NUCLEOTIDE SEQUENCE</scope>
    <source>
        <strain evidence="1">BPL698</strain>
    </source>
</reference>
<evidence type="ECO:0000313" key="1">
    <source>
        <dbReference type="EMBL" id="KAI9449267.1"/>
    </source>
</evidence>
<keyword evidence="2" id="KW-1185">Reference proteome</keyword>
<gene>
    <name evidence="1" type="ORF">F5148DRAFT_669568</name>
</gene>
<accession>A0ACC0TU98</accession>
<protein>
    <submittedName>
        <fullName evidence="1">Uncharacterized protein</fullName>
    </submittedName>
</protein>